<protein>
    <submittedName>
        <fullName evidence="1">Uncharacterized protein</fullName>
    </submittedName>
</protein>
<dbReference type="RefSeq" id="WP_179912970.1">
    <property type="nucleotide sequence ID" value="NZ_JACBYE010000012.1"/>
</dbReference>
<sequence length="91" mass="9728">MSPRAIADSPDLLDFLAEVEQATAAPAVHCILPNMSIACGEDLIALCRRRRGDRARRTTTTTTETTCPDCLAVGDLRAISRAMNGQQAGVK</sequence>
<reference evidence="1 2" key="1">
    <citation type="submission" date="2020-07" db="EMBL/GenBank/DDBJ databases">
        <title>MOT database genomes.</title>
        <authorList>
            <person name="Joseph S."/>
            <person name="Aduse-Opoku J."/>
            <person name="Hashim A."/>
            <person name="Wade W."/>
            <person name="Curtis M."/>
        </authorList>
    </citation>
    <scope>NUCLEOTIDE SEQUENCE [LARGE SCALE GENOMIC DNA]</scope>
    <source>
        <strain evidence="1 2">DSM 100099</strain>
    </source>
</reference>
<name>A0A853ES22_9MICO</name>
<dbReference type="EMBL" id="JACBYE010000012">
    <property type="protein sequence ID" value="NYS93280.1"/>
    <property type="molecule type" value="Genomic_DNA"/>
</dbReference>
<organism evidence="1 2">
    <name type="scientific">Sanguibacter inulinus</name>
    <dbReference type="NCBI Taxonomy" id="60922"/>
    <lineage>
        <taxon>Bacteria</taxon>
        <taxon>Bacillati</taxon>
        <taxon>Actinomycetota</taxon>
        <taxon>Actinomycetes</taxon>
        <taxon>Micrococcales</taxon>
        <taxon>Sanguibacteraceae</taxon>
        <taxon>Sanguibacter</taxon>
    </lineage>
</organism>
<gene>
    <name evidence="1" type="ORF">HZZ10_07025</name>
</gene>
<accession>A0A853ES22</accession>
<proteinExistence type="predicted"/>
<dbReference type="Proteomes" id="UP000561011">
    <property type="component" value="Unassembled WGS sequence"/>
</dbReference>
<evidence type="ECO:0000313" key="1">
    <source>
        <dbReference type="EMBL" id="NYS93280.1"/>
    </source>
</evidence>
<dbReference type="AlphaFoldDB" id="A0A853ES22"/>
<evidence type="ECO:0000313" key="2">
    <source>
        <dbReference type="Proteomes" id="UP000561011"/>
    </source>
</evidence>
<keyword evidence="2" id="KW-1185">Reference proteome</keyword>
<comment type="caution">
    <text evidence="1">The sequence shown here is derived from an EMBL/GenBank/DDBJ whole genome shotgun (WGS) entry which is preliminary data.</text>
</comment>